<reference evidence="14 15" key="1">
    <citation type="journal article" date="2014" name="Int. J. Syst. Evol. Microbiol.">
        <title>Complete genome sequence of Corynebacterium casei LMG S-19264T (=DSM 44701T), isolated from a smear-ripened cheese.</title>
        <authorList>
            <consortium name="US DOE Joint Genome Institute (JGI-PGF)"/>
            <person name="Walter F."/>
            <person name="Albersmeier A."/>
            <person name="Kalinowski J."/>
            <person name="Ruckert C."/>
        </authorList>
    </citation>
    <scope>NUCLEOTIDE SEQUENCE [LARGE SCALE GENOMIC DNA]</scope>
    <source>
        <strain evidence="14 15">CGMCC 1.15358</strain>
    </source>
</reference>
<keyword evidence="7" id="KW-0479">Metal-binding</keyword>
<protein>
    <recommendedName>
        <fullName evidence="5">Cysteine desulfurase</fullName>
        <ecNumber evidence="4">2.8.1.7</ecNumber>
    </recommendedName>
</protein>
<name>A0A916YG91_9SPHN</name>
<gene>
    <name evidence="14" type="ORF">GCM10010989_16740</name>
</gene>
<evidence type="ECO:0000256" key="7">
    <source>
        <dbReference type="ARBA" id="ARBA00022723"/>
    </source>
</evidence>
<dbReference type="PANTHER" id="PTHR11601">
    <property type="entry name" value="CYSTEINE DESULFURYLASE FAMILY MEMBER"/>
    <property type="match status" value="1"/>
</dbReference>
<dbReference type="OrthoDB" id="9808002at2"/>
<dbReference type="InterPro" id="IPR016454">
    <property type="entry name" value="Cysteine_dSase"/>
</dbReference>
<evidence type="ECO:0000256" key="3">
    <source>
        <dbReference type="ARBA" id="ARBA00006490"/>
    </source>
</evidence>
<dbReference type="Gene3D" id="3.40.640.10">
    <property type="entry name" value="Type I PLP-dependent aspartate aminotransferase-like (Major domain)"/>
    <property type="match status" value="1"/>
</dbReference>
<evidence type="ECO:0000256" key="11">
    <source>
        <dbReference type="ARBA" id="ARBA00050776"/>
    </source>
</evidence>
<evidence type="ECO:0000256" key="6">
    <source>
        <dbReference type="ARBA" id="ARBA00022679"/>
    </source>
</evidence>
<keyword evidence="6" id="KW-0808">Transferase</keyword>
<comment type="caution">
    <text evidence="14">The sequence shown here is derived from an EMBL/GenBank/DDBJ whole genome shotgun (WGS) entry which is preliminary data.</text>
</comment>
<evidence type="ECO:0000256" key="9">
    <source>
        <dbReference type="ARBA" id="ARBA00023004"/>
    </source>
</evidence>
<evidence type="ECO:0000313" key="14">
    <source>
        <dbReference type="EMBL" id="GGD43305.1"/>
    </source>
</evidence>
<evidence type="ECO:0000313" key="15">
    <source>
        <dbReference type="Proteomes" id="UP000598997"/>
    </source>
</evidence>
<accession>A0A916YG91</accession>
<dbReference type="EMBL" id="BMIO01000005">
    <property type="protein sequence ID" value="GGD43305.1"/>
    <property type="molecule type" value="Genomic_DNA"/>
</dbReference>
<keyword evidence="9" id="KW-0408">Iron</keyword>
<proteinExistence type="inferred from homology"/>
<sequence>MKRTYLDHAATAPILPEAREAMLAGLALDANPSSPHAAGRAARRALENARERVKASLEWNGELVFTSGASEALMLALTRTHAGRRAVSAVEHEAVTRHATGARVLRVDARGLVDPDALGDVSDTLVAVQQVNNETGVLQPLGSIADAVRAGGGVLLADCAQGAGKIPLPDCDMAAISAHKFGGPPGIGALLVRDFSLLAPTGGQERGYRGGTENVAGAMAMAAAMETGHAWMAEALRLRAKLEDAVIEAGGEIVAADSPRIATIGSVRIPGLGSAVQLIRLDGAGIAVSAGSACSSGSLKASRVLTAMGMDEQAAAEVIRVSVGPDTTEADIDAFLDVWTALAQQVRASA</sequence>
<comment type="similarity">
    <text evidence="3">Belongs to the class-V pyridoxal-phosphate-dependent aminotransferase family. NifS/IscS subfamily.</text>
</comment>
<dbReference type="InterPro" id="IPR015424">
    <property type="entry name" value="PyrdxlP-dep_Trfase"/>
</dbReference>
<dbReference type="PANTHER" id="PTHR11601:SF34">
    <property type="entry name" value="CYSTEINE DESULFURASE"/>
    <property type="match status" value="1"/>
</dbReference>
<dbReference type="PROSITE" id="PS00595">
    <property type="entry name" value="AA_TRANSFER_CLASS_5"/>
    <property type="match status" value="1"/>
</dbReference>
<evidence type="ECO:0000256" key="12">
    <source>
        <dbReference type="RuleBase" id="RU004504"/>
    </source>
</evidence>
<evidence type="ECO:0000256" key="4">
    <source>
        <dbReference type="ARBA" id="ARBA00012239"/>
    </source>
</evidence>
<evidence type="ECO:0000256" key="10">
    <source>
        <dbReference type="ARBA" id="ARBA00023014"/>
    </source>
</evidence>
<comment type="function">
    <text evidence="2">Catalyzes the removal of elemental sulfur atoms from cysteine to produce alanine. Seems to participate in the biosynthesis of the nitrogenase metalloclusters by providing the inorganic sulfur required for the Fe-S core formation.</text>
</comment>
<evidence type="ECO:0000256" key="5">
    <source>
        <dbReference type="ARBA" id="ARBA00013558"/>
    </source>
</evidence>
<dbReference type="GO" id="GO:0031071">
    <property type="term" value="F:cysteine desulfurase activity"/>
    <property type="evidence" value="ECO:0007669"/>
    <property type="project" value="UniProtKB-EC"/>
</dbReference>
<feature type="domain" description="Aminotransferase class V" evidence="13">
    <location>
        <begin position="4"/>
        <end position="335"/>
    </location>
</feature>
<evidence type="ECO:0000256" key="8">
    <source>
        <dbReference type="ARBA" id="ARBA00022898"/>
    </source>
</evidence>
<comment type="catalytic activity">
    <reaction evidence="11">
        <text>(sulfur carrier)-H + L-cysteine = (sulfur carrier)-SH + L-alanine</text>
        <dbReference type="Rhea" id="RHEA:43892"/>
        <dbReference type="Rhea" id="RHEA-COMP:14737"/>
        <dbReference type="Rhea" id="RHEA-COMP:14739"/>
        <dbReference type="ChEBI" id="CHEBI:29917"/>
        <dbReference type="ChEBI" id="CHEBI:35235"/>
        <dbReference type="ChEBI" id="CHEBI:57972"/>
        <dbReference type="ChEBI" id="CHEBI:64428"/>
        <dbReference type="EC" id="2.8.1.7"/>
    </reaction>
</comment>
<dbReference type="InterPro" id="IPR000192">
    <property type="entry name" value="Aminotrans_V_dom"/>
</dbReference>
<dbReference type="InterPro" id="IPR020578">
    <property type="entry name" value="Aminotrans_V_PyrdxlP_BS"/>
</dbReference>
<dbReference type="AlphaFoldDB" id="A0A916YG91"/>
<dbReference type="InterPro" id="IPR015421">
    <property type="entry name" value="PyrdxlP-dep_Trfase_major"/>
</dbReference>
<comment type="cofactor">
    <cofactor evidence="1 12">
        <name>pyridoxal 5'-phosphate</name>
        <dbReference type="ChEBI" id="CHEBI:597326"/>
    </cofactor>
</comment>
<dbReference type="GO" id="GO:0051536">
    <property type="term" value="F:iron-sulfur cluster binding"/>
    <property type="evidence" value="ECO:0007669"/>
    <property type="project" value="UniProtKB-KW"/>
</dbReference>
<dbReference type="InterPro" id="IPR015422">
    <property type="entry name" value="PyrdxlP-dep_Trfase_small"/>
</dbReference>
<dbReference type="Pfam" id="PF00266">
    <property type="entry name" value="Aminotran_5"/>
    <property type="match status" value="1"/>
</dbReference>
<keyword evidence="10" id="KW-0411">Iron-sulfur</keyword>
<evidence type="ECO:0000259" key="13">
    <source>
        <dbReference type="Pfam" id="PF00266"/>
    </source>
</evidence>
<dbReference type="Gene3D" id="1.10.260.50">
    <property type="match status" value="1"/>
</dbReference>
<organism evidence="14 15">
    <name type="scientific">Croceicoccus pelagius</name>
    <dbReference type="NCBI Taxonomy" id="1703341"/>
    <lineage>
        <taxon>Bacteria</taxon>
        <taxon>Pseudomonadati</taxon>
        <taxon>Pseudomonadota</taxon>
        <taxon>Alphaproteobacteria</taxon>
        <taxon>Sphingomonadales</taxon>
        <taxon>Erythrobacteraceae</taxon>
        <taxon>Croceicoccus</taxon>
    </lineage>
</organism>
<keyword evidence="8" id="KW-0663">Pyridoxal phosphate</keyword>
<dbReference type="SUPFAM" id="SSF53383">
    <property type="entry name" value="PLP-dependent transferases"/>
    <property type="match status" value="1"/>
</dbReference>
<dbReference type="EC" id="2.8.1.7" evidence="4"/>
<dbReference type="PIRSF" id="PIRSF005572">
    <property type="entry name" value="NifS"/>
    <property type="match status" value="1"/>
</dbReference>
<dbReference type="Proteomes" id="UP000598997">
    <property type="component" value="Unassembled WGS sequence"/>
</dbReference>
<keyword evidence="15" id="KW-1185">Reference proteome</keyword>
<evidence type="ECO:0000256" key="1">
    <source>
        <dbReference type="ARBA" id="ARBA00001933"/>
    </source>
</evidence>
<dbReference type="Gene3D" id="3.90.1150.10">
    <property type="entry name" value="Aspartate Aminotransferase, domain 1"/>
    <property type="match status" value="1"/>
</dbReference>
<dbReference type="RefSeq" id="WP_066760695.1">
    <property type="nucleotide sequence ID" value="NZ_BMIO01000005.1"/>
</dbReference>
<evidence type="ECO:0000256" key="2">
    <source>
        <dbReference type="ARBA" id="ARBA00003120"/>
    </source>
</evidence>
<dbReference type="GO" id="GO:0046872">
    <property type="term" value="F:metal ion binding"/>
    <property type="evidence" value="ECO:0007669"/>
    <property type="project" value="UniProtKB-KW"/>
</dbReference>